<evidence type="ECO:0000313" key="14">
    <source>
        <dbReference type="EMBL" id="KAK3050394.1"/>
    </source>
</evidence>
<feature type="region of interest" description="Disordered" evidence="12">
    <location>
        <begin position="394"/>
        <end position="448"/>
    </location>
</feature>
<evidence type="ECO:0000256" key="9">
    <source>
        <dbReference type="ARBA" id="ARBA00026101"/>
    </source>
</evidence>
<keyword evidence="6" id="KW-0443">Lipid metabolism</keyword>
<keyword evidence="8" id="KW-1208">Phospholipid metabolism</keyword>
<organism evidence="14 15">
    <name type="scientific">Extremus antarcticus</name>
    <dbReference type="NCBI Taxonomy" id="702011"/>
    <lineage>
        <taxon>Eukaryota</taxon>
        <taxon>Fungi</taxon>
        <taxon>Dikarya</taxon>
        <taxon>Ascomycota</taxon>
        <taxon>Pezizomycotina</taxon>
        <taxon>Dothideomycetes</taxon>
        <taxon>Dothideomycetidae</taxon>
        <taxon>Mycosphaerellales</taxon>
        <taxon>Extremaceae</taxon>
        <taxon>Extremus</taxon>
    </lineage>
</organism>
<dbReference type="InterPro" id="IPR041723">
    <property type="entry name" value="CCT"/>
</dbReference>
<dbReference type="FunFam" id="3.40.50.620:FF:000147">
    <property type="entry name" value="Cholinephosphate cytidylyltransferase"/>
    <property type="match status" value="1"/>
</dbReference>
<evidence type="ECO:0000256" key="5">
    <source>
        <dbReference type="ARBA" id="ARBA00022695"/>
    </source>
</evidence>
<dbReference type="Gene3D" id="3.40.50.620">
    <property type="entry name" value="HUPs"/>
    <property type="match status" value="1"/>
</dbReference>
<evidence type="ECO:0000256" key="11">
    <source>
        <dbReference type="ARBA" id="ARBA00080967"/>
    </source>
</evidence>
<evidence type="ECO:0000259" key="13">
    <source>
        <dbReference type="Pfam" id="PF01467"/>
    </source>
</evidence>
<reference evidence="14" key="1">
    <citation type="submission" date="2023-04" db="EMBL/GenBank/DDBJ databases">
        <title>Black Yeasts Isolated from many extreme environments.</title>
        <authorList>
            <person name="Coleine C."/>
            <person name="Stajich J.E."/>
            <person name="Selbmann L."/>
        </authorList>
    </citation>
    <scope>NUCLEOTIDE SEQUENCE</scope>
    <source>
        <strain evidence="14">CCFEE 5312</strain>
    </source>
</reference>
<feature type="domain" description="Cytidyltransferase-like" evidence="13">
    <location>
        <begin position="137"/>
        <end position="264"/>
    </location>
</feature>
<evidence type="ECO:0000256" key="1">
    <source>
        <dbReference type="ARBA" id="ARBA00010101"/>
    </source>
</evidence>
<evidence type="ECO:0000256" key="4">
    <source>
        <dbReference type="ARBA" id="ARBA00022679"/>
    </source>
</evidence>
<evidence type="ECO:0000256" key="10">
    <source>
        <dbReference type="ARBA" id="ARBA00076205"/>
    </source>
</evidence>
<keyword evidence="2" id="KW-0444">Lipid biosynthesis</keyword>
<dbReference type="AlphaFoldDB" id="A0AAJ0DAV8"/>
<feature type="region of interest" description="Disordered" evidence="12">
    <location>
        <begin position="1"/>
        <end position="121"/>
    </location>
</feature>
<dbReference type="PANTHER" id="PTHR10739:SF13">
    <property type="entry name" value="CHOLINE-PHOSPHATE CYTIDYLYLTRANSFERASE"/>
    <property type="match status" value="1"/>
</dbReference>
<comment type="similarity">
    <text evidence="1">Belongs to the cytidylyltransferase family.</text>
</comment>
<dbReference type="GO" id="GO:0005635">
    <property type="term" value="C:nuclear envelope"/>
    <property type="evidence" value="ECO:0007669"/>
    <property type="project" value="TreeGrafter"/>
</dbReference>
<evidence type="ECO:0000256" key="8">
    <source>
        <dbReference type="ARBA" id="ARBA00023264"/>
    </source>
</evidence>
<feature type="compositionally biased region" description="Polar residues" evidence="12">
    <location>
        <begin position="60"/>
        <end position="88"/>
    </location>
</feature>
<dbReference type="InterPro" id="IPR014729">
    <property type="entry name" value="Rossmann-like_a/b/a_fold"/>
</dbReference>
<evidence type="ECO:0000256" key="7">
    <source>
        <dbReference type="ARBA" id="ARBA00023209"/>
    </source>
</evidence>
<keyword evidence="4 14" id="KW-0808">Transferase</keyword>
<proteinExistence type="inferred from homology"/>
<dbReference type="Pfam" id="PF01467">
    <property type="entry name" value="CTP_transf_like"/>
    <property type="match status" value="1"/>
</dbReference>
<feature type="region of interest" description="Disordered" evidence="12">
    <location>
        <begin position="327"/>
        <end position="365"/>
    </location>
</feature>
<dbReference type="EMBL" id="JAWDJX010000032">
    <property type="protein sequence ID" value="KAK3050394.1"/>
    <property type="molecule type" value="Genomic_DNA"/>
</dbReference>
<keyword evidence="5 14" id="KW-0548">Nucleotidyltransferase</keyword>
<dbReference type="SUPFAM" id="SSF52374">
    <property type="entry name" value="Nucleotidylyl transferase"/>
    <property type="match status" value="1"/>
</dbReference>
<dbReference type="EC" id="2.7.7.15" evidence="9"/>
<evidence type="ECO:0000313" key="15">
    <source>
        <dbReference type="Proteomes" id="UP001271007"/>
    </source>
</evidence>
<evidence type="ECO:0000256" key="3">
    <source>
        <dbReference type="ARBA" id="ARBA00022553"/>
    </source>
</evidence>
<dbReference type="InterPro" id="IPR045049">
    <property type="entry name" value="Pcy1-like"/>
</dbReference>
<keyword evidence="15" id="KW-1185">Reference proteome</keyword>
<evidence type="ECO:0000256" key="2">
    <source>
        <dbReference type="ARBA" id="ARBA00022516"/>
    </source>
</evidence>
<evidence type="ECO:0000256" key="12">
    <source>
        <dbReference type="SAM" id="MobiDB-lite"/>
    </source>
</evidence>
<protein>
    <recommendedName>
        <fullName evidence="9">choline-phosphate cytidylyltransferase</fullName>
        <ecNumber evidence="9">2.7.7.15</ecNumber>
    </recommendedName>
    <alternativeName>
        <fullName evidence="10">CTP:phosphocholine cytidylyltransferase</fullName>
    </alternativeName>
    <alternativeName>
        <fullName evidence="11">Phosphorylcholine transferase</fullName>
    </alternativeName>
</protein>
<sequence>MAPKRKRAGTASKEVLADTVPDTVQASSRDASGEDTADPVLEDVKERKSMDPPAKRSRATRSASNAKKPETPTTNGHQRRSSSSSAQMPVNALQEGGGENGEADGTMRMEAPPPAGAVDPVGYKTNPPPKDRPVRVYADGVFDLFHLGHMRVLQQAKTGFPDTWLIVGVTGDTETHKRKGLTVMSAKERAESLRHCRWVDEVIEDCPWIITVDFLEKHQIDYVAHDDLPYGANEGDDIYKPIKEKGMFLVTQRTEGVSTTGIITKIVRDYEQYVGRQLKRGTSRQELNVSWLKKNELDIKRHVSELRDTIRTNWTTTGQELSRDLKQFWTPSRPNSPAPSLRNGTPGGRNSTPGARGSGAKSPFADVAGGRNGDFAAGYAMGLIGGVKSWMEGSRRRNLSDSRAQSPDGDSEDSSNGEGEKMSRGRKGKSDEEEEGDVVVGEKMEVET</sequence>
<dbReference type="CDD" id="cd02174">
    <property type="entry name" value="CCT"/>
    <property type="match status" value="1"/>
</dbReference>
<dbReference type="InterPro" id="IPR004821">
    <property type="entry name" value="Cyt_trans-like"/>
</dbReference>
<dbReference type="Proteomes" id="UP001271007">
    <property type="component" value="Unassembled WGS sequence"/>
</dbReference>
<dbReference type="PANTHER" id="PTHR10739">
    <property type="entry name" value="CYTIDYLYLTRANSFERASE"/>
    <property type="match status" value="1"/>
</dbReference>
<keyword evidence="3" id="KW-0597">Phosphoprotein</keyword>
<keyword evidence="7" id="KW-0594">Phospholipid biosynthesis</keyword>
<accession>A0AAJ0DAV8</accession>
<feature type="compositionally biased region" description="Basic and acidic residues" evidence="12">
    <location>
        <begin position="42"/>
        <end position="54"/>
    </location>
</feature>
<dbReference type="GO" id="GO:0004105">
    <property type="term" value="F:choline-phosphate cytidylyltransferase activity"/>
    <property type="evidence" value="ECO:0007669"/>
    <property type="project" value="UniProtKB-EC"/>
</dbReference>
<evidence type="ECO:0000256" key="6">
    <source>
        <dbReference type="ARBA" id="ARBA00023098"/>
    </source>
</evidence>
<dbReference type="NCBIfam" id="TIGR00125">
    <property type="entry name" value="cyt_tran_rel"/>
    <property type="match status" value="1"/>
</dbReference>
<comment type="caution">
    <text evidence="14">The sequence shown here is derived from an EMBL/GenBank/DDBJ whole genome shotgun (WGS) entry which is preliminary data.</text>
</comment>
<name>A0AAJ0DAV8_9PEZI</name>
<gene>
    <name evidence="14" type="primary">PCT1</name>
    <name evidence="14" type="ORF">LTR09_008305</name>
</gene>
<dbReference type="GO" id="GO:0031210">
    <property type="term" value="F:phosphatidylcholine binding"/>
    <property type="evidence" value="ECO:0007669"/>
    <property type="project" value="TreeGrafter"/>
</dbReference>